<evidence type="ECO:0000313" key="2">
    <source>
        <dbReference type="Proteomes" id="UP000248333"/>
    </source>
</evidence>
<feature type="non-terminal residue" evidence="1">
    <location>
        <position position="68"/>
    </location>
</feature>
<keyword evidence="2" id="KW-1185">Reference proteome</keyword>
<comment type="caution">
    <text evidence="1">The sequence shown here is derived from an EMBL/GenBank/DDBJ whole genome shotgun (WGS) entry which is preliminary data.</text>
</comment>
<dbReference type="EMBL" id="PYBV01000161">
    <property type="protein sequence ID" value="PYC61396.1"/>
    <property type="molecule type" value="Genomic_DNA"/>
</dbReference>
<reference evidence="1 2" key="1">
    <citation type="submission" date="2018-03" db="EMBL/GenBank/DDBJ databases">
        <title>Bioinformatic expansion and discovery of thiopeptide antibiotics.</title>
        <authorList>
            <person name="Schwalen C.J."/>
            <person name="Hudson G.A."/>
            <person name="Mitchell D.A."/>
        </authorList>
    </citation>
    <scope>NUCLEOTIDE SEQUENCE [LARGE SCALE GENOMIC DNA]</scope>
    <source>
        <strain evidence="1 2">NRRL 8041</strain>
    </source>
</reference>
<proteinExistence type="predicted"/>
<dbReference type="RefSeq" id="WP_425271197.1">
    <property type="nucleotide sequence ID" value="NZ_PYBV01000161.1"/>
</dbReference>
<dbReference type="AlphaFoldDB" id="A0A318NST7"/>
<accession>A0A318NST7</accession>
<dbReference type="Proteomes" id="UP000248333">
    <property type="component" value="Unassembled WGS sequence"/>
</dbReference>
<gene>
    <name evidence="1" type="ORF">C7C45_33260</name>
</gene>
<protein>
    <submittedName>
        <fullName evidence="1">Adhesin</fullName>
    </submittedName>
</protein>
<name>A0A318NST7_9ACTN</name>
<organism evidence="1 2">
    <name type="scientific">Micromonospora arborensis</name>
    <dbReference type="NCBI Taxonomy" id="2116518"/>
    <lineage>
        <taxon>Bacteria</taxon>
        <taxon>Bacillati</taxon>
        <taxon>Actinomycetota</taxon>
        <taxon>Actinomycetes</taxon>
        <taxon>Micromonosporales</taxon>
        <taxon>Micromonosporaceae</taxon>
        <taxon>Micromonospora</taxon>
    </lineage>
</organism>
<evidence type="ECO:0000313" key="1">
    <source>
        <dbReference type="EMBL" id="PYC61396.1"/>
    </source>
</evidence>
<sequence>MNENGSGGAAARVWAALSDLVLRQENRRAEVEQALGLSFLRAQALRRLLPGPLPMRELTERLRARQSG</sequence>